<dbReference type="OrthoDB" id="8638122at2"/>
<reference evidence="8" key="1">
    <citation type="submission" date="2017-06" db="EMBL/GenBank/DDBJ databases">
        <authorList>
            <person name="Varghese N."/>
            <person name="Submissions S."/>
        </authorList>
    </citation>
    <scope>NUCLEOTIDE SEQUENCE [LARGE SCALE GENOMIC DNA]</scope>
    <source>
        <strain evidence="8">DSM 26170</strain>
    </source>
</reference>
<dbReference type="EMBL" id="FZNM01000001">
    <property type="protein sequence ID" value="SNR26276.1"/>
    <property type="molecule type" value="Genomic_DNA"/>
</dbReference>
<dbReference type="Proteomes" id="UP000292859">
    <property type="component" value="Unassembled WGS sequence"/>
</dbReference>
<evidence type="ECO:0000256" key="3">
    <source>
        <dbReference type="ARBA" id="ARBA00023163"/>
    </source>
</evidence>
<dbReference type="GO" id="GO:0003677">
    <property type="term" value="F:DNA binding"/>
    <property type="evidence" value="ECO:0007669"/>
    <property type="project" value="UniProtKB-KW"/>
</dbReference>
<protein>
    <submittedName>
        <fullName evidence="6">DNA-binding transcriptional regulator, GntR family</fullName>
    </submittedName>
    <submittedName>
        <fullName evidence="7">GntR family transcriptional regulator</fullName>
    </submittedName>
</protein>
<dbReference type="PROSITE" id="PS50949">
    <property type="entry name" value="HTH_GNTR"/>
    <property type="match status" value="1"/>
</dbReference>
<dbReference type="SMART" id="SM00895">
    <property type="entry name" value="FCD"/>
    <property type="match status" value="1"/>
</dbReference>
<reference evidence="6" key="2">
    <citation type="submission" date="2017-06" db="EMBL/GenBank/DDBJ databases">
        <authorList>
            <person name="Kim H.J."/>
            <person name="Triplett B.A."/>
        </authorList>
    </citation>
    <scope>NUCLEOTIDE SEQUENCE [LARGE SCALE GENOMIC DNA]</scope>
    <source>
        <strain evidence="6">DSM 26170</strain>
    </source>
</reference>
<keyword evidence="2 6" id="KW-0238">DNA-binding</keyword>
<dbReference type="AlphaFoldDB" id="A0A238UW89"/>
<reference evidence="7 9" key="3">
    <citation type="submission" date="2019-02" db="EMBL/GenBank/DDBJ databases">
        <authorList>
            <person name="Zhang G."/>
        </authorList>
    </citation>
    <scope>NUCLEOTIDE SEQUENCE [LARGE SCALE GENOMIC DNA]</scope>
    <source>
        <strain evidence="7 9">CMB17</strain>
    </source>
</reference>
<dbReference type="SMART" id="SM00345">
    <property type="entry name" value="HTH_GNTR"/>
    <property type="match status" value="1"/>
</dbReference>
<dbReference type="InterPro" id="IPR008920">
    <property type="entry name" value="TF_FadR/GntR_C"/>
</dbReference>
<feature type="transmembrane region" description="Helical" evidence="4">
    <location>
        <begin position="146"/>
        <end position="169"/>
    </location>
</feature>
<evidence type="ECO:0000313" key="8">
    <source>
        <dbReference type="Proteomes" id="UP000198409"/>
    </source>
</evidence>
<keyword evidence="4" id="KW-0812">Transmembrane</keyword>
<dbReference type="GO" id="GO:0003700">
    <property type="term" value="F:DNA-binding transcription factor activity"/>
    <property type="evidence" value="ECO:0007669"/>
    <property type="project" value="InterPro"/>
</dbReference>
<dbReference type="InterPro" id="IPR011711">
    <property type="entry name" value="GntR_C"/>
</dbReference>
<sequence>MSDRHVQPGDEGKNTMSSQILLRLRERIVSGDLAAGSKINLDQVRAGLQVSLSPLREALARLTADGLVLFEDNRGYRVAPVSATDFEEIVLLRDRFETHALRESMANGDLSWEGEVIRALHRLNRSERDANCPDTLALWEAAHREFHLALIAGCGMPVLLRFCATLLTLHDRYRRTFLRRTSGDRNVVLEHSEIAQAAVARDADYACDRLRDHLARTSGNLRDYLRQGGPGK</sequence>
<proteinExistence type="predicted"/>
<dbReference type="InterPro" id="IPR036390">
    <property type="entry name" value="WH_DNA-bd_sf"/>
</dbReference>
<dbReference type="Pfam" id="PF00392">
    <property type="entry name" value="GntR"/>
    <property type="match status" value="1"/>
</dbReference>
<accession>A0A238UW89</accession>
<keyword evidence="9" id="KW-1185">Reference proteome</keyword>
<dbReference type="Pfam" id="PF07729">
    <property type="entry name" value="FCD"/>
    <property type="match status" value="1"/>
</dbReference>
<dbReference type="Gene3D" id="1.20.120.530">
    <property type="entry name" value="GntR ligand-binding domain-like"/>
    <property type="match status" value="1"/>
</dbReference>
<keyword evidence="4" id="KW-1133">Transmembrane helix</keyword>
<dbReference type="RefSeq" id="WP_089386586.1">
    <property type="nucleotide sequence ID" value="NZ_FZNM01000001.1"/>
</dbReference>
<dbReference type="SUPFAM" id="SSF48008">
    <property type="entry name" value="GntR ligand-binding domain-like"/>
    <property type="match status" value="1"/>
</dbReference>
<dbReference type="PANTHER" id="PTHR43537:SF20">
    <property type="entry name" value="HTH-TYPE TRANSCRIPTIONAL REPRESSOR GLAR"/>
    <property type="match status" value="1"/>
</dbReference>
<evidence type="ECO:0000259" key="5">
    <source>
        <dbReference type="PROSITE" id="PS50949"/>
    </source>
</evidence>
<evidence type="ECO:0000256" key="1">
    <source>
        <dbReference type="ARBA" id="ARBA00023015"/>
    </source>
</evidence>
<feature type="domain" description="HTH gntR-type" evidence="5">
    <location>
        <begin position="14"/>
        <end position="81"/>
    </location>
</feature>
<evidence type="ECO:0000313" key="9">
    <source>
        <dbReference type="Proteomes" id="UP000292859"/>
    </source>
</evidence>
<organism evidence="6 8">
    <name type="scientific">Paracoccus sediminis</name>
    <dbReference type="NCBI Taxonomy" id="1214787"/>
    <lineage>
        <taxon>Bacteria</taxon>
        <taxon>Pseudomonadati</taxon>
        <taxon>Pseudomonadota</taxon>
        <taxon>Alphaproteobacteria</taxon>
        <taxon>Rhodobacterales</taxon>
        <taxon>Paracoccaceae</taxon>
        <taxon>Paracoccus</taxon>
    </lineage>
</organism>
<keyword evidence="3" id="KW-0804">Transcription</keyword>
<keyword evidence="4" id="KW-0472">Membrane</keyword>
<dbReference type="Proteomes" id="UP000198409">
    <property type="component" value="Unassembled WGS sequence"/>
</dbReference>
<dbReference type="Gene3D" id="1.10.10.10">
    <property type="entry name" value="Winged helix-like DNA-binding domain superfamily/Winged helix DNA-binding domain"/>
    <property type="match status" value="1"/>
</dbReference>
<dbReference type="SUPFAM" id="SSF46785">
    <property type="entry name" value="Winged helix' DNA-binding domain"/>
    <property type="match status" value="1"/>
</dbReference>
<evidence type="ECO:0000256" key="2">
    <source>
        <dbReference type="ARBA" id="ARBA00023125"/>
    </source>
</evidence>
<keyword evidence="1" id="KW-0805">Transcription regulation</keyword>
<evidence type="ECO:0000313" key="7">
    <source>
        <dbReference type="EMBL" id="TBN52736.1"/>
    </source>
</evidence>
<name>A0A238UW89_9RHOB</name>
<dbReference type="EMBL" id="SIRL01000001">
    <property type="protein sequence ID" value="TBN52736.1"/>
    <property type="molecule type" value="Genomic_DNA"/>
</dbReference>
<evidence type="ECO:0000313" key="6">
    <source>
        <dbReference type="EMBL" id="SNR26276.1"/>
    </source>
</evidence>
<gene>
    <name evidence="7" type="ORF">EYF88_00575</name>
    <name evidence="6" type="ORF">SAMN06265378_101506</name>
</gene>
<dbReference type="InterPro" id="IPR036388">
    <property type="entry name" value="WH-like_DNA-bd_sf"/>
</dbReference>
<dbReference type="InterPro" id="IPR000524">
    <property type="entry name" value="Tscrpt_reg_HTH_GntR"/>
</dbReference>
<evidence type="ECO:0000256" key="4">
    <source>
        <dbReference type="SAM" id="Phobius"/>
    </source>
</evidence>
<dbReference type="PANTHER" id="PTHR43537">
    <property type="entry name" value="TRANSCRIPTIONAL REGULATOR, GNTR FAMILY"/>
    <property type="match status" value="1"/>
</dbReference>